<organism evidence="3 4">
    <name type="scientific">Lentinula detonsa</name>
    <dbReference type="NCBI Taxonomy" id="2804962"/>
    <lineage>
        <taxon>Eukaryota</taxon>
        <taxon>Fungi</taxon>
        <taxon>Dikarya</taxon>
        <taxon>Basidiomycota</taxon>
        <taxon>Agaricomycotina</taxon>
        <taxon>Agaricomycetes</taxon>
        <taxon>Agaricomycetidae</taxon>
        <taxon>Agaricales</taxon>
        <taxon>Marasmiineae</taxon>
        <taxon>Omphalotaceae</taxon>
        <taxon>Lentinula</taxon>
    </lineage>
</organism>
<evidence type="ECO:0000256" key="1">
    <source>
        <dbReference type="SAM" id="MobiDB-lite"/>
    </source>
</evidence>
<dbReference type="Gene3D" id="3.40.50.1820">
    <property type="entry name" value="alpha/beta hydrolase"/>
    <property type="match status" value="1"/>
</dbReference>
<feature type="compositionally biased region" description="Polar residues" evidence="1">
    <location>
        <begin position="347"/>
        <end position="365"/>
    </location>
</feature>
<reference evidence="3 4" key="1">
    <citation type="journal article" date="2023" name="Proc. Natl. Acad. Sci. U.S.A.">
        <title>A global phylogenomic analysis of the shiitake genus Lentinula.</title>
        <authorList>
            <person name="Sierra-Patev S."/>
            <person name="Min B."/>
            <person name="Naranjo-Ortiz M."/>
            <person name="Looney B."/>
            <person name="Konkel Z."/>
            <person name="Slot J.C."/>
            <person name="Sakamoto Y."/>
            <person name="Steenwyk J.L."/>
            <person name="Rokas A."/>
            <person name="Carro J."/>
            <person name="Camarero S."/>
            <person name="Ferreira P."/>
            <person name="Molpeceres G."/>
            <person name="Ruiz-Duenas F.J."/>
            <person name="Serrano A."/>
            <person name="Henrissat B."/>
            <person name="Drula E."/>
            <person name="Hughes K.W."/>
            <person name="Mata J.L."/>
            <person name="Ishikawa N.K."/>
            <person name="Vargas-Isla R."/>
            <person name="Ushijima S."/>
            <person name="Smith C.A."/>
            <person name="Donoghue J."/>
            <person name="Ahrendt S."/>
            <person name="Andreopoulos W."/>
            <person name="He G."/>
            <person name="LaButti K."/>
            <person name="Lipzen A."/>
            <person name="Ng V."/>
            <person name="Riley R."/>
            <person name="Sandor L."/>
            <person name="Barry K."/>
            <person name="Martinez A.T."/>
            <person name="Xiao Y."/>
            <person name="Gibbons J.G."/>
            <person name="Terashima K."/>
            <person name="Grigoriev I.V."/>
            <person name="Hibbett D."/>
        </authorList>
    </citation>
    <scope>NUCLEOTIDE SEQUENCE [LARGE SCALE GENOMIC DNA]</scope>
    <source>
        <strain evidence="3 4">TFB7810</strain>
    </source>
</reference>
<dbReference type="InterPro" id="IPR029058">
    <property type="entry name" value="AB_hydrolase_fold"/>
</dbReference>
<name>A0A9W8U1E2_9AGAR</name>
<feature type="region of interest" description="Disordered" evidence="1">
    <location>
        <begin position="313"/>
        <end position="380"/>
    </location>
</feature>
<dbReference type="EMBL" id="JANVFU010000002">
    <property type="protein sequence ID" value="KAJ3748559.1"/>
    <property type="molecule type" value="Genomic_DNA"/>
</dbReference>
<evidence type="ECO:0000313" key="3">
    <source>
        <dbReference type="EMBL" id="KAJ3748559.1"/>
    </source>
</evidence>
<proteinExistence type="predicted"/>
<feature type="compositionally biased region" description="Basic and acidic residues" evidence="1">
    <location>
        <begin position="371"/>
        <end position="380"/>
    </location>
</feature>
<dbReference type="PANTHER" id="PTHR11614">
    <property type="entry name" value="PHOSPHOLIPASE-RELATED"/>
    <property type="match status" value="1"/>
</dbReference>
<keyword evidence="4" id="KW-1185">Reference proteome</keyword>
<accession>A0A9W8U1E2</accession>
<feature type="compositionally biased region" description="Polar residues" evidence="1">
    <location>
        <begin position="313"/>
        <end position="329"/>
    </location>
</feature>
<dbReference type="InterPro" id="IPR022742">
    <property type="entry name" value="Hydrolase_4"/>
</dbReference>
<feature type="domain" description="Serine aminopeptidase S33" evidence="2">
    <location>
        <begin position="36"/>
        <end position="291"/>
    </location>
</feature>
<gene>
    <name evidence="3" type="ORF">DFH05DRAFT_1589255</name>
</gene>
<keyword evidence="3" id="KW-0378">Hydrolase</keyword>
<dbReference type="InterPro" id="IPR051044">
    <property type="entry name" value="MAG_DAG_Lipase"/>
</dbReference>
<protein>
    <submittedName>
        <fullName evidence="3">Alpha/Beta hydrolase protein</fullName>
    </submittedName>
</protein>
<dbReference type="Pfam" id="PF12146">
    <property type="entry name" value="Hydrolase_4"/>
    <property type="match status" value="1"/>
</dbReference>
<sequence>MSSSFSSASHTMTEEWVTGPQETQFYTRTYTPSSSAPRALIVFVHGFQEHVGRYAHIHPSFAQNGLALWTYDQRGYGRTALDKEHRSKNSSWGKTGWSDQMQDVDWAVRTAREKVPGVSVFLMGHSMGGGEVLSFVIQQSYKSPQYVETVALLAGVIVTSPLIQQTIPASKTLRWLGGKVAIISPYTLIPAAVKATDLSHSPEFNDAYVQDPLIKSTGSLRGIGEMLAEGEKLLSAGCHHWPKKIPVLFIHGDADRVTSAEATQVFFRTIDAEDKRIIIYPEGFHELQNELPDVRHKLVTDIVSFIQARNTSQSTDILPATETQPNGDTGSHESNEKDDHDSKNNEHTVSSPSSAPNPTEANSKLPSDIDQDGKKVLPRL</sequence>
<dbReference type="GO" id="GO:0016787">
    <property type="term" value="F:hydrolase activity"/>
    <property type="evidence" value="ECO:0007669"/>
    <property type="project" value="UniProtKB-KW"/>
</dbReference>
<feature type="compositionally biased region" description="Basic and acidic residues" evidence="1">
    <location>
        <begin position="330"/>
        <end position="346"/>
    </location>
</feature>
<dbReference type="Proteomes" id="UP001142393">
    <property type="component" value="Unassembled WGS sequence"/>
</dbReference>
<comment type="caution">
    <text evidence="3">The sequence shown here is derived from an EMBL/GenBank/DDBJ whole genome shotgun (WGS) entry which is preliminary data.</text>
</comment>
<dbReference type="AlphaFoldDB" id="A0A9W8U1E2"/>
<evidence type="ECO:0000259" key="2">
    <source>
        <dbReference type="Pfam" id="PF12146"/>
    </source>
</evidence>
<dbReference type="SUPFAM" id="SSF53474">
    <property type="entry name" value="alpha/beta-Hydrolases"/>
    <property type="match status" value="1"/>
</dbReference>
<evidence type="ECO:0000313" key="4">
    <source>
        <dbReference type="Proteomes" id="UP001142393"/>
    </source>
</evidence>